<feature type="region of interest" description="Disordered" evidence="1">
    <location>
        <begin position="27"/>
        <end position="52"/>
    </location>
</feature>
<evidence type="ECO:0000313" key="6">
    <source>
        <dbReference type="Proteomes" id="UP000289805"/>
    </source>
</evidence>
<proteinExistence type="predicted"/>
<dbReference type="PANTHER" id="PTHR19328">
    <property type="entry name" value="HEDGEHOG-INTERACTING PROTEIN"/>
    <property type="match status" value="1"/>
</dbReference>
<dbReference type="EMBL" id="SDJQ01000010">
    <property type="protein sequence ID" value="RXR34625.1"/>
    <property type="molecule type" value="Genomic_DNA"/>
</dbReference>
<evidence type="ECO:0000259" key="3">
    <source>
        <dbReference type="Pfam" id="PF07995"/>
    </source>
</evidence>
<reference evidence="6 7" key="1">
    <citation type="submission" date="2019-01" db="EMBL/GenBank/DDBJ databases">
        <title>Oerskovia turbata Genome sequencing and assembly.</title>
        <authorList>
            <person name="Dou T."/>
        </authorList>
    </citation>
    <scope>NUCLEOTIDE SEQUENCE [LARGE SCALE GENOMIC DNA]</scope>
    <source>
        <strain evidence="5 6">JCM12123</strain>
        <strain evidence="4 7">JCM3160</strain>
    </source>
</reference>
<organism evidence="5 6">
    <name type="scientific">Oerskovia turbata</name>
    <dbReference type="NCBI Taxonomy" id="1713"/>
    <lineage>
        <taxon>Bacteria</taxon>
        <taxon>Bacillati</taxon>
        <taxon>Actinomycetota</taxon>
        <taxon>Actinomycetes</taxon>
        <taxon>Micrococcales</taxon>
        <taxon>Cellulomonadaceae</taxon>
        <taxon>Oerskovia</taxon>
    </lineage>
</organism>
<evidence type="ECO:0000256" key="1">
    <source>
        <dbReference type="SAM" id="MobiDB-lite"/>
    </source>
</evidence>
<dbReference type="OrthoDB" id="9770043at2"/>
<feature type="chain" id="PRO_5039656705" evidence="2">
    <location>
        <begin position="27"/>
        <end position="422"/>
    </location>
</feature>
<protein>
    <submittedName>
        <fullName evidence="5">PQQ-dependent sugar dehydrogenase</fullName>
    </submittedName>
</protein>
<comment type="caution">
    <text evidence="5">The sequence shown here is derived from an EMBL/GenBank/DDBJ whole genome shotgun (WGS) entry which is preliminary data.</text>
</comment>
<sequence>MQVRRRSPRVLAVATLLALVACSNGASDAPGPTVTPPGEPSVTAAPAPAPTPAPTATVTLSVVPSITTTVTSLIDGLPSPWGLAALPDERVLSTSRDEGTVSVLDPAAGTLVSVTGPGADELASGTDHGGEGGLLGIAVSPSFATDGTVVVYRTGADGNEVLRGTFEPGAAVLGELTTVVDGIPKASNHNGGQVAFGPDGFLYVATGDATDTGAAQDPESLAGKILRVTLDGQAAPGNPGGSRVWSLGHRNVQGLGWDATGRMFASEFGQNTLDEVNVIVPGGNYGWPEREGTLGAVTAPDGTAFVDPVATWPTSEASPSGLAVLRDGVYVAGLRGERLWRIPFAWAPDQSPDDGGSPSAFGEPQALLTGEWGRLRAVVPFPFKATDPDRLWALLVLTNETDGRGSPSAGDDHLLRVGFGTG</sequence>
<accession>A0A4Q1KXL8</accession>
<keyword evidence="2" id="KW-0732">Signal</keyword>
<dbReference type="InterPro" id="IPR011041">
    <property type="entry name" value="Quinoprot_gluc/sorb_DH_b-prop"/>
</dbReference>
<gene>
    <name evidence="4" type="ORF">EQW73_05115</name>
    <name evidence="5" type="ORF">EQW78_08610</name>
</gene>
<dbReference type="SUPFAM" id="SSF50952">
    <property type="entry name" value="Soluble quinoprotein glucose dehydrogenase"/>
    <property type="match status" value="1"/>
</dbReference>
<dbReference type="InterPro" id="IPR011042">
    <property type="entry name" value="6-blade_b-propeller_TolB-like"/>
</dbReference>
<name>A0A4Q1KXL8_9CELL</name>
<feature type="domain" description="Glucose/Sorbosone dehydrogenase" evidence="3">
    <location>
        <begin position="78"/>
        <end position="341"/>
    </location>
</feature>
<dbReference type="EMBL" id="SDJR01000003">
    <property type="protein sequence ID" value="RXR27151.1"/>
    <property type="molecule type" value="Genomic_DNA"/>
</dbReference>
<dbReference type="PANTHER" id="PTHR19328:SF13">
    <property type="entry name" value="HIPL1 PROTEIN"/>
    <property type="match status" value="1"/>
</dbReference>
<evidence type="ECO:0000313" key="7">
    <source>
        <dbReference type="Proteomes" id="UP000290517"/>
    </source>
</evidence>
<evidence type="ECO:0000256" key="2">
    <source>
        <dbReference type="SAM" id="SignalP"/>
    </source>
</evidence>
<dbReference type="Proteomes" id="UP000289805">
    <property type="component" value="Unassembled WGS sequence"/>
</dbReference>
<evidence type="ECO:0000313" key="4">
    <source>
        <dbReference type="EMBL" id="RXR27151.1"/>
    </source>
</evidence>
<evidence type="ECO:0000313" key="5">
    <source>
        <dbReference type="EMBL" id="RXR34625.1"/>
    </source>
</evidence>
<dbReference type="AlphaFoldDB" id="A0A4Q1KXL8"/>
<feature type="signal peptide" evidence="2">
    <location>
        <begin position="1"/>
        <end position="26"/>
    </location>
</feature>
<dbReference type="PROSITE" id="PS51257">
    <property type="entry name" value="PROKAR_LIPOPROTEIN"/>
    <property type="match status" value="1"/>
</dbReference>
<dbReference type="STRING" id="1713.GCA_000718325_00311"/>
<dbReference type="Proteomes" id="UP000290517">
    <property type="component" value="Unassembled WGS sequence"/>
</dbReference>
<dbReference type="InterPro" id="IPR012938">
    <property type="entry name" value="Glc/Sorbosone_DH"/>
</dbReference>
<keyword evidence="7" id="KW-1185">Reference proteome</keyword>
<dbReference type="Gene3D" id="2.120.10.30">
    <property type="entry name" value="TolB, C-terminal domain"/>
    <property type="match status" value="1"/>
</dbReference>
<dbReference type="Pfam" id="PF07995">
    <property type="entry name" value="GSDH"/>
    <property type="match status" value="1"/>
</dbReference>